<keyword evidence="3" id="KW-1185">Reference proteome</keyword>
<dbReference type="EMBL" id="WRXP01004590">
    <property type="protein sequence ID" value="KAF1001410.1"/>
    <property type="molecule type" value="Genomic_DNA"/>
</dbReference>
<evidence type="ECO:0000313" key="2">
    <source>
        <dbReference type="EMBL" id="KAF1001410.1"/>
    </source>
</evidence>
<feature type="compositionally biased region" description="Polar residues" evidence="1">
    <location>
        <begin position="1"/>
        <end position="17"/>
    </location>
</feature>
<evidence type="ECO:0000256" key="1">
    <source>
        <dbReference type="SAM" id="MobiDB-lite"/>
    </source>
</evidence>
<comment type="caution">
    <text evidence="2">The sequence shown here is derived from an EMBL/GenBank/DDBJ whole genome shotgun (WGS) entry which is preliminary data.</text>
</comment>
<evidence type="ECO:0000313" key="3">
    <source>
        <dbReference type="Proteomes" id="UP000593563"/>
    </source>
</evidence>
<accession>A0A6L5B745</accession>
<dbReference type="AlphaFoldDB" id="A0A6L5B745"/>
<proteinExistence type="predicted"/>
<protein>
    <submittedName>
        <fullName evidence="2">Uncharacterized protein</fullName>
    </submittedName>
</protein>
<feature type="compositionally biased region" description="Polar residues" evidence="1">
    <location>
        <begin position="25"/>
        <end position="35"/>
    </location>
</feature>
<name>A0A6L5B745_APIGR</name>
<gene>
    <name evidence="2" type="ORF">AG4045_002944</name>
</gene>
<dbReference type="Proteomes" id="UP000593563">
    <property type="component" value="Unassembled WGS sequence"/>
</dbReference>
<organism evidence="2 3">
    <name type="scientific">Apium graveolens</name>
    <name type="common">Celery</name>
    <dbReference type="NCBI Taxonomy" id="4045"/>
    <lineage>
        <taxon>Eukaryota</taxon>
        <taxon>Viridiplantae</taxon>
        <taxon>Streptophyta</taxon>
        <taxon>Embryophyta</taxon>
        <taxon>Tracheophyta</taxon>
        <taxon>Spermatophyta</taxon>
        <taxon>Magnoliopsida</taxon>
        <taxon>eudicotyledons</taxon>
        <taxon>Gunneridae</taxon>
        <taxon>Pentapetalae</taxon>
        <taxon>asterids</taxon>
        <taxon>campanulids</taxon>
        <taxon>Apiales</taxon>
        <taxon>Apiaceae</taxon>
        <taxon>Apioideae</taxon>
        <taxon>apioid superclade</taxon>
        <taxon>Apieae</taxon>
        <taxon>Apium</taxon>
    </lineage>
</organism>
<sequence length="86" mass="9668">MVISFDQNARNSISSPDYSVPRVGATSSAEQPDPSNQERLDLLSDNHGSISYPGTEIRRDASLQYFLKMIYSEKTKVKTDWNQIGN</sequence>
<feature type="region of interest" description="Disordered" evidence="1">
    <location>
        <begin position="1"/>
        <end position="51"/>
    </location>
</feature>
<reference evidence="2" key="1">
    <citation type="submission" date="2020-01" db="EMBL/GenBank/DDBJ databases">
        <title>The Celery Genome Sequence Reveals Sequential Paleo-tetraploidization, Resistance Gene Elimination, Karyotype Evolution, and Functional Innovation in Apiales.</title>
        <authorList>
            <person name="Song X."/>
        </authorList>
    </citation>
    <scope>NUCLEOTIDE SEQUENCE</scope>
    <source>
        <tissue evidence="2">Leaf</tissue>
    </source>
</reference>